<organism evidence="1 2">
    <name type="scientific">Litomosoides sigmodontis</name>
    <name type="common">Filarial nematode worm</name>
    <dbReference type="NCBI Taxonomy" id="42156"/>
    <lineage>
        <taxon>Eukaryota</taxon>
        <taxon>Metazoa</taxon>
        <taxon>Ecdysozoa</taxon>
        <taxon>Nematoda</taxon>
        <taxon>Chromadorea</taxon>
        <taxon>Rhabditida</taxon>
        <taxon>Spirurina</taxon>
        <taxon>Spiruromorpha</taxon>
        <taxon>Filarioidea</taxon>
        <taxon>Onchocercidae</taxon>
        <taxon>Litomosoides</taxon>
    </lineage>
</organism>
<gene>
    <name evidence="1" type="ORF">NLS_LOCUS314</name>
</gene>
<dbReference type="OrthoDB" id="5871299at2759"/>
<dbReference type="EMBL" id="UYRX01000007">
    <property type="protein sequence ID" value="VDK68073.1"/>
    <property type="molecule type" value="Genomic_DNA"/>
</dbReference>
<name>A0A3P6SF06_LITSI</name>
<proteinExistence type="predicted"/>
<keyword evidence="2" id="KW-1185">Reference proteome</keyword>
<reference evidence="1 2" key="1">
    <citation type="submission" date="2018-08" db="EMBL/GenBank/DDBJ databases">
        <authorList>
            <person name="Laetsch R D."/>
            <person name="Stevens L."/>
            <person name="Kumar S."/>
            <person name="Blaxter L. M."/>
        </authorList>
    </citation>
    <scope>NUCLEOTIDE SEQUENCE [LARGE SCALE GENOMIC DNA]</scope>
</reference>
<sequence>MKLLNELKSKNAPFFAGILYDSSLSSEQRTFEYPQCDNHVPVTSVGTTDTTLATVTATAIVILNCSLTEPRPELELDDIQSYDVDELSRVTADIAAENPDMIRFQQVLNSWT</sequence>
<evidence type="ECO:0000313" key="2">
    <source>
        <dbReference type="Proteomes" id="UP000277928"/>
    </source>
</evidence>
<accession>A0A3P6SF06</accession>
<protein>
    <submittedName>
        <fullName evidence="1">Uncharacterized protein</fullName>
    </submittedName>
</protein>
<dbReference type="Proteomes" id="UP000277928">
    <property type="component" value="Unassembled WGS sequence"/>
</dbReference>
<evidence type="ECO:0000313" key="1">
    <source>
        <dbReference type="EMBL" id="VDK68073.1"/>
    </source>
</evidence>
<dbReference type="AlphaFoldDB" id="A0A3P6SF06"/>